<dbReference type="AlphaFoldDB" id="A0A451AE98"/>
<reference evidence="2" key="1">
    <citation type="submission" date="2019-02" db="EMBL/GenBank/DDBJ databases">
        <authorList>
            <person name="Gruber-Vodicka R. H."/>
            <person name="Seah K. B. B."/>
        </authorList>
    </citation>
    <scope>NUCLEOTIDE SEQUENCE</scope>
    <source>
        <strain evidence="2">BECK_BY1</strain>
    </source>
</reference>
<proteinExistence type="predicted"/>
<accession>A0A451AE98</accession>
<feature type="transmembrane region" description="Helical" evidence="1">
    <location>
        <begin position="126"/>
        <end position="146"/>
    </location>
</feature>
<sequence length="175" mass="18916">MISSVKNTTKSHSLQKLENILFWTSIGGAVGACTALGVILSGLFIGSIVSMLGTITGGVFGAFVAILINRRIDEGGGHTWENKKLSVLAAIKSIANPWLKIFSVLALLSFVGTAGSFRYVNNIGSGILLSAFILVIALFLAILITLHKQHLHAQQDREKLLEEMRDMVENKHRSS</sequence>
<dbReference type="PROSITE" id="PS51257">
    <property type="entry name" value="PROKAR_LIPOPROTEIN"/>
    <property type="match status" value="1"/>
</dbReference>
<evidence type="ECO:0000313" key="2">
    <source>
        <dbReference type="EMBL" id="VFK64362.1"/>
    </source>
</evidence>
<protein>
    <submittedName>
        <fullName evidence="2">Uncharacterized protein</fullName>
    </submittedName>
</protein>
<evidence type="ECO:0000256" key="1">
    <source>
        <dbReference type="SAM" id="Phobius"/>
    </source>
</evidence>
<dbReference type="EMBL" id="CAADFX010000257">
    <property type="protein sequence ID" value="VFK64362.1"/>
    <property type="molecule type" value="Genomic_DNA"/>
</dbReference>
<gene>
    <name evidence="2" type="ORF">BECKTUN1418D_GA0071000_12574</name>
</gene>
<keyword evidence="1" id="KW-1133">Transmembrane helix</keyword>
<name>A0A451AE98_9GAMM</name>
<feature type="transmembrane region" description="Helical" evidence="1">
    <location>
        <begin position="20"/>
        <end position="39"/>
    </location>
</feature>
<keyword evidence="1" id="KW-0812">Transmembrane</keyword>
<organism evidence="2">
    <name type="scientific">Candidatus Kentrum sp. TUN</name>
    <dbReference type="NCBI Taxonomy" id="2126343"/>
    <lineage>
        <taxon>Bacteria</taxon>
        <taxon>Pseudomonadati</taxon>
        <taxon>Pseudomonadota</taxon>
        <taxon>Gammaproteobacteria</taxon>
        <taxon>Candidatus Kentrum</taxon>
    </lineage>
</organism>
<feature type="transmembrane region" description="Helical" evidence="1">
    <location>
        <begin position="45"/>
        <end position="68"/>
    </location>
</feature>
<keyword evidence="1" id="KW-0472">Membrane</keyword>